<keyword evidence="5" id="KW-1185">Reference proteome</keyword>
<dbReference type="Pfam" id="PF11823">
    <property type="entry name" value="Se_S_carrier"/>
    <property type="match status" value="1"/>
</dbReference>
<dbReference type="OrthoDB" id="3192849at2"/>
<dbReference type="RefSeq" id="WP_117529101.1">
    <property type="nucleotide sequence ID" value="NZ_JAQCWV010000028.1"/>
</dbReference>
<evidence type="ECO:0000313" key="5">
    <source>
        <dbReference type="Proteomes" id="UP000261231"/>
    </source>
</evidence>
<organism evidence="3 5">
    <name type="scientific">Coprococcus catus</name>
    <dbReference type="NCBI Taxonomy" id="116085"/>
    <lineage>
        <taxon>Bacteria</taxon>
        <taxon>Bacillati</taxon>
        <taxon>Bacillota</taxon>
        <taxon>Clostridia</taxon>
        <taxon>Lachnospirales</taxon>
        <taxon>Lachnospiraceae</taxon>
        <taxon>Coprococcus</taxon>
    </lineage>
</organism>
<name>A0A3E2XJ79_9FIRM</name>
<dbReference type="Proteomes" id="UP000260773">
    <property type="component" value="Unassembled WGS sequence"/>
</dbReference>
<feature type="domain" description="Putative Se/S carrier protein-like" evidence="1">
    <location>
        <begin position="7"/>
        <end position="74"/>
    </location>
</feature>
<sequence>MRQKKNYMILTFKTTTAAMAMEKKCSEEGIPGRLIPLPGEISAGCGLSWRILPEEYETYKDKIMSLDIPVEQTVEVRI</sequence>
<evidence type="ECO:0000313" key="2">
    <source>
        <dbReference type="EMBL" id="RGB73976.1"/>
    </source>
</evidence>
<dbReference type="AlphaFoldDB" id="A0A3E2XJ79"/>
<gene>
    <name evidence="2" type="ORF">DW070_15495</name>
    <name evidence="3" type="ORF">DW747_13300</name>
</gene>
<reference evidence="4 5" key="1">
    <citation type="submission" date="2018-08" db="EMBL/GenBank/DDBJ databases">
        <title>A genome reference for cultivated species of the human gut microbiota.</title>
        <authorList>
            <person name="Zou Y."/>
            <person name="Xue W."/>
            <person name="Luo G."/>
        </authorList>
    </citation>
    <scope>NUCLEOTIDE SEQUENCE [LARGE SCALE GENOMIC DNA]</scope>
    <source>
        <strain evidence="2 4">AF45-17</strain>
        <strain evidence="3 5">AM28-39</strain>
    </source>
</reference>
<evidence type="ECO:0000313" key="3">
    <source>
        <dbReference type="EMBL" id="RGC44471.1"/>
    </source>
</evidence>
<dbReference type="InterPro" id="IPR021778">
    <property type="entry name" value="Se/S_carrier-like"/>
</dbReference>
<dbReference type="EMBL" id="QVFD01000015">
    <property type="protein sequence ID" value="RGC44471.1"/>
    <property type="molecule type" value="Genomic_DNA"/>
</dbReference>
<protein>
    <submittedName>
        <fullName evidence="3">DUF3343 domain-containing protein</fullName>
    </submittedName>
</protein>
<evidence type="ECO:0000259" key="1">
    <source>
        <dbReference type="Pfam" id="PF11823"/>
    </source>
</evidence>
<evidence type="ECO:0000313" key="4">
    <source>
        <dbReference type="Proteomes" id="UP000260773"/>
    </source>
</evidence>
<dbReference type="EMBL" id="QVEP01000061">
    <property type="protein sequence ID" value="RGB73976.1"/>
    <property type="molecule type" value="Genomic_DNA"/>
</dbReference>
<comment type="caution">
    <text evidence="3">The sequence shown here is derived from an EMBL/GenBank/DDBJ whole genome shotgun (WGS) entry which is preliminary data.</text>
</comment>
<dbReference type="Proteomes" id="UP000261231">
    <property type="component" value="Unassembled WGS sequence"/>
</dbReference>
<accession>A0A3E2XJ79</accession>
<proteinExistence type="predicted"/>